<protein>
    <submittedName>
        <fullName evidence="1">Uncharacterized protein</fullName>
    </submittedName>
</protein>
<gene>
    <name evidence="1" type="ORF">H663_009305</name>
</gene>
<dbReference type="AlphaFoldDB" id="A0A2T7UE01"/>
<organism evidence="1 2">
    <name type="scientific">Limnohabitans planktonicus II-D5</name>
    <dbReference type="NCBI Taxonomy" id="1293045"/>
    <lineage>
        <taxon>Bacteria</taxon>
        <taxon>Pseudomonadati</taxon>
        <taxon>Pseudomonadota</taxon>
        <taxon>Betaproteobacteria</taxon>
        <taxon>Burkholderiales</taxon>
        <taxon>Comamonadaceae</taxon>
        <taxon>Limnohabitans</taxon>
    </lineage>
</organism>
<reference evidence="1" key="1">
    <citation type="submission" date="2017-04" db="EMBL/GenBank/DDBJ databases">
        <title>Unexpected and diverse lifestyles within the genus Limnohabitans.</title>
        <authorList>
            <person name="Kasalicky V."/>
            <person name="Mehrshad M."/>
            <person name="Andrei S.-A."/>
            <person name="Salcher M."/>
            <person name="Kratochvilova H."/>
            <person name="Simek K."/>
            <person name="Ghai R."/>
        </authorList>
    </citation>
    <scope>NUCLEOTIDE SEQUENCE [LARGE SCALE GENOMIC DNA]</scope>
    <source>
        <strain evidence="1">II-D5</strain>
    </source>
</reference>
<accession>A0A2T7UE01</accession>
<comment type="caution">
    <text evidence="1">The sequence shown here is derived from an EMBL/GenBank/DDBJ whole genome shotgun (WGS) entry which is preliminary data.</text>
</comment>
<dbReference type="EMBL" id="LFYT02000009">
    <property type="protein sequence ID" value="PVE42937.1"/>
    <property type="molecule type" value="Genomic_DNA"/>
</dbReference>
<keyword evidence="2" id="KW-1185">Reference proteome</keyword>
<name>A0A2T7UE01_9BURK</name>
<dbReference type="Proteomes" id="UP000037507">
    <property type="component" value="Unassembled WGS sequence"/>
</dbReference>
<dbReference type="RefSeq" id="WP_053168964.1">
    <property type="nucleotide sequence ID" value="NZ_LFYT02000009.1"/>
</dbReference>
<evidence type="ECO:0000313" key="1">
    <source>
        <dbReference type="EMBL" id="PVE42937.1"/>
    </source>
</evidence>
<sequence length="62" mass="6918">MQALEIKSGSTFASDWTDGLKKWQKFAGNESIQPSLVYGGATSYEREGVHVWGWKDIGKIAR</sequence>
<proteinExistence type="predicted"/>
<dbReference type="OrthoDB" id="9771844at2"/>
<evidence type="ECO:0000313" key="2">
    <source>
        <dbReference type="Proteomes" id="UP000037507"/>
    </source>
</evidence>